<evidence type="ECO:0000259" key="2">
    <source>
        <dbReference type="Pfam" id="PF02371"/>
    </source>
</evidence>
<dbReference type="InterPro" id="IPR003346">
    <property type="entry name" value="Transposase_20"/>
</dbReference>
<proteinExistence type="predicted"/>
<gene>
    <name evidence="3" type="ORF">LMG3441_06299</name>
</gene>
<dbReference type="GO" id="GO:0003677">
    <property type="term" value="F:DNA binding"/>
    <property type="evidence" value="ECO:0007669"/>
    <property type="project" value="InterPro"/>
</dbReference>
<feature type="domain" description="Transposase IS116/IS110/IS902 C-terminal" evidence="2">
    <location>
        <begin position="201"/>
        <end position="286"/>
    </location>
</feature>
<dbReference type="InterPro" id="IPR047650">
    <property type="entry name" value="Transpos_IS110"/>
</dbReference>
<dbReference type="Proteomes" id="UP000494269">
    <property type="component" value="Unassembled WGS sequence"/>
</dbReference>
<evidence type="ECO:0000313" key="4">
    <source>
        <dbReference type="Proteomes" id="UP000494269"/>
    </source>
</evidence>
<dbReference type="RefSeq" id="WP_175172201.1">
    <property type="nucleotide sequence ID" value="NZ_CADIJQ010000035.1"/>
</dbReference>
<accession>A0A6S7ASE0</accession>
<dbReference type="PANTHER" id="PTHR33055:SF3">
    <property type="entry name" value="PUTATIVE TRANSPOSASE FOR IS117-RELATED"/>
    <property type="match status" value="1"/>
</dbReference>
<keyword evidence="4" id="KW-1185">Reference proteome</keyword>
<evidence type="ECO:0000313" key="3">
    <source>
        <dbReference type="EMBL" id="CAB3745125.1"/>
    </source>
</evidence>
<evidence type="ECO:0000259" key="1">
    <source>
        <dbReference type="Pfam" id="PF01548"/>
    </source>
</evidence>
<reference evidence="3 4" key="1">
    <citation type="submission" date="2020-04" db="EMBL/GenBank/DDBJ databases">
        <authorList>
            <person name="De Canck E."/>
        </authorList>
    </citation>
    <scope>NUCLEOTIDE SEQUENCE [LARGE SCALE GENOMIC DNA]</scope>
    <source>
        <strain evidence="3 4">LMG 3441</strain>
    </source>
</reference>
<dbReference type="GO" id="GO:0006313">
    <property type="term" value="P:DNA transposition"/>
    <property type="evidence" value="ECO:0007669"/>
    <property type="project" value="InterPro"/>
</dbReference>
<organism evidence="3 4">
    <name type="scientific">Achromobacter kerstersii</name>
    <dbReference type="NCBI Taxonomy" id="1353890"/>
    <lineage>
        <taxon>Bacteria</taxon>
        <taxon>Pseudomonadati</taxon>
        <taxon>Pseudomonadota</taxon>
        <taxon>Betaproteobacteria</taxon>
        <taxon>Burkholderiales</taxon>
        <taxon>Alcaligenaceae</taxon>
        <taxon>Achromobacter</taxon>
    </lineage>
</organism>
<dbReference type="Pfam" id="PF01548">
    <property type="entry name" value="DEDD_Tnp_IS110"/>
    <property type="match status" value="1"/>
</dbReference>
<dbReference type="InterPro" id="IPR002525">
    <property type="entry name" value="Transp_IS110-like_N"/>
</dbReference>
<dbReference type="GO" id="GO:0004803">
    <property type="term" value="F:transposase activity"/>
    <property type="evidence" value="ECO:0007669"/>
    <property type="project" value="InterPro"/>
</dbReference>
<sequence length="328" mass="36297">MIYLGIDVSKLKLDCTLLLDPENDKRKSKVVLNSRDGVQELVRWCTKHGVAADQVHAVLEATGPYHEQAATTLHDGGITVSVANAANVHDFSRALAMRSKTDALDSLVLARYGVAMRPAAWQPPPAHVRELRALITQLEALSKDRLRTMNRQEKIEASAASELVERSISDTLSFYDKEIARLEKAIDDHIDRHPDLKDDTKLLSTIPGVGPKVARTMLRVMRTHQFKCAEDLAAYLGLVPVQRQSGTSLRGRSRMSKAGPADVRAKVYMAGVVASKHNPHVRALYQRLLAAGKTKMSALGACMRKVVHLCFGVLKTRQPYRPDYAFST</sequence>
<name>A0A6S7ASE0_9BURK</name>
<feature type="domain" description="Transposase IS110-like N-terminal" evidence="1">
    <location>
        <begin position="4"/>
        <end position="152"/>
    </location>
</feature>
<dbReference type="EMBL" id="CADIJQ010000035">
    <property type="protein sequence ID" value="CAB3745125.1"/>
    <property type="molecule type" value="Genomic_DNA"/>
</dbReference>
<dbReference type="NCBIfam" id="NF033542">
    <property type="entry name" value="transpos_IS110"/>
    <property type="match status" value="1"/>
</dbReference>
<dbReference type="Pfam" id="PF02371">
    <property type="entry name" value="Transposase_20"/>
    <property type="match status" value="1"/>
</dbReference>
<protein>
    <submittedName>
        <fullName evidence="3">IS110 family transposase IS1663</fullName>
    </submittedName>
</protein>
<dbReference type="AlphaFoldDB" id="A0A6S7ASE0"/>
<dbReference type="PANTHER" id="PTHR33055">
    <property type="entry name" value="TRANSPOSASE FOR INSERTION SEQUENCE ELEMENT IS1111A"/>
    <property type="match status" value="1"/>
</dbReference>